<keyword evidence="1" id="KW-0479">Metal-binding</keyword>
<organism evidence="4 5">
    <name type="scientific">Macrosiphum euphorbiae</name>
    <name type="common">potato aphid</name>
    <dbReference type="NCBI Taxonomy" id="13131"/>
    <lineage>
        <taxon>Eukaryota</taxon>
        <taxon>Metazoa</taxon>
        <taxon>Ecdysozoa</taxon>
        <taxon>Arthropoda</taxon>
        <taxon>Hexapoda</taxon>
        <taxon>Insecta</taxon>
        <taxon>Pterygota</taxon>
        <taxon>Neoptera</taxon>
        <taxon>Paraneoptera</taxon>
        <taxon>Hemiptera</taxon>
        <taxon>Sternorrhyncha</taxon>
        <taxon>Aphidomorpha</taxon>
        <taxon>Aphidoidea</taxon>
        <taxon>Aphididae</taxon>
        <taxon>Macrosiphini</taxon>
        <taxon>Macrosiphum</taxon>
    </lineage>
</organism>
<feature type="region of interest" description="Disordered" evidence="2">
    <location>
        <begin position="238"/>
        <end position="267"/>
    </location>
</feature>
<gene>
    <name evidence="4" type="ORF">MEUPH1_LOCUS27099</name>
</gene>
<proteinExistence type="predicted"/>
<keyword evidence="1" id="KW-0863">Zinc-finger</keyword>
<evidence type="ECO:0000259" key="3">
    <source>
        <dbReference type="PROSITE" id="PS50158"/>
    </source>
</evidence>
<sequence length="500" mass="54324">MKTRKLKNDGTDTVALETTDPAGVGKLATPVVITSLDYTDYTQTNSETENLDINDTDMKNNRHCYFAPLRLRGGGDNELDNTDSNSTSGDMGAGGSQKRGPTSPGGLPAKLPRTSETSEINDLIGFLEQTVLQEKDKKKLGVMVAEKMLTKIARLRTVTQSLAHENYRLVGELKGKDDALNQSLTVFIGKLEAKNAETCGLSAELEALKTTASQDPCTAQQPSYASKAAKAIQRVPRTETAPKLTAAPQTKSRKTVNKEQMAKSRKTKATSRFLIEIPQDMTVASAKAGLWQAVRAKCSNPKAKTIVSGKSLVIIPDDANTLEVIRSMNNFIEIGPRKPRVIIYDVDGGISKDELTECLLAQNAELGITAEDMGNSVPLHKLGPRNGDAVHWVMEVPPSVLAKMENKLVYIGMTRCRCKLHSTLPQCYNCQQYGHTSARCEQKTPSCRNCAGPHDSRTCNEDGVKCVNCKGPHKASSGICKARGQATRSLLRRTDFGSPQ</sequence>
<evidence type="ECO:0000313" key="5">
    <source>
        <dbReference type="Proteomes" id="UP001160148"/>
    </source>
</evidence>
<keyword evidence="1" id="KW-0862">Zinc</keyword>
<accession>A0AAV0Y0V5</accession>
<evidence type="ECO:0000256" key="1">
    <source>
        <dbReference type="PROSITE-ProRule" id="PRU00047"/>
    </source>
</evidence>
<feature type="domain" description="CCHC-type" evidence="3">
    <location>
        <begin position="427"/>
        <end position="442"/>
    </location>
</feature>
<dbReference type="EMBL" id="CARXXK010001092">
    <property type="protein sequence ID" value="CAI6373332.1"/>
    <property type="molecule type" value="Genomic_DNA"/>
</dbReference>
<comment type="caution">
    <text evidence="4">The sequence shown here is derived from an EMBL/GenBank/DDBJ whole genome shotgun (WGS) entry which is preliminary data.</text>
</comment>
<reference evidence="4 5" key="1">
    <citation type="submission" date="2023-01" db="EMBL/GenBank/DDBJ databases">
        <authorList>
            <person name="Whitehead M."/>
        </authorList>
    </citation>
    <scope>NUCLEOTIDE SEQUENCE [LARGE SCALE GENOMIC DNA]</scope>
</reference>
<keyword evidence="5" id="KW-1185">Reference proteome</keyword>
<dbReference type="Proteomes" id="UP001160148">
    <property type="component" value="Unassembled WGS sequence"/>
</dbReference>
<dbReference type="GO" id="GO:0008270">
    <property type="term" value="F:zinc ion binding"/>
    <property type="evidence" value="ECO:0007669"/>
    <property type="project" value="UniProtKB-KW"/>
</dbReference>
<evidence type="ECO:0000313" key="4">
    <source>
        <dbReference type="EMBL" id="CAI6373332.1"/>
    </source>
</evidence>
<feature type="region of interest" description="Disordered" evidence="2">
    <location>
        <begin position="71"/>
        <end position="115"/>
    </location>
</feature>
<name>A0AAV0Y0V5_9HEMI</name>
<evidence type="ECO:0000256" key="2">
    <source>
        <dbReference type="SAM" id="MobiDB-lite"/>
    </source>
</evidence>
<protein>
    <recommendedName>
        <fullName evidence="3">CCHC-type domain-containing protein</fullName>
    </recommendedName>
</protein>
<dbReference type="InterPro" id="IPR001878">
    <property type="entry name" value="Znf_CCHC"/>
</dbReference>
<dbReference type="PROSITE" id="PS50158">
    <property type="entry name" value="ZF_CCHC"/>
    <property type="match status" value="1"/>
</dbReference>
<dbReference type="AlphaFoldDB" id="A0AAV0Y0V5"/>
<dbReference type="GO" id="GO:0003676">
    <property type="term" value="F:nucleic acid binding"/>
    <property type="evidence" value="ECO:0007669"/>
    <property type="project" value="InterPro"/>
</dbReference>